<dbReference type="Proteomes" id="UP001293593">
    <property type="component" value="Unassembled WGS sequence"/>
</dbReference>
<dbReference type="GO" id="GO:0042765">
    <property type="term" value="C:GPI-anchor transamidase complex"/>
    <property type="evidence" value="ECO:0007669"/>
    <property type="project" value="InterPro"/>
</dbReference>
<evidence type="ECO:0000313" key="2">
    <source>
        <dbReference type="Proteomes" id="UP001293593"/>
    </source>
</evidence>
<dbReference type="GO" id="GO:0016255">
    <property type="term" value="P:attachment of GPI anchor to protein"/>
    <property type="evidence" value="ECO:0007669"/>
    <property type="project" value="InterPro"/>
</dbReference>
<dbReference type="PANTHER" id="PTHR12959:SF11">
    <property type="entry name" value="GPI TRANSAMIDASE COMPONENT PIG-T"/>
    <property type="match status" value="1"/>
</dbReference>
<evidence type="ECO:0000313" key="1">
    <source>
        <dbReference type="EMBL" id="KAK4269195.1"/>
    </source>
</evidence>
<reference evidence="1" key="1">
    <citation type="submission" date="2023-10" db="EMBL/GenBank/DDBJ databases">
        <title>Chromosome-level genome of the transformable northern wattle, Acacia crassicarpa.</title>
        <authorList>
            <person name="Massaro I."/>
            <person name="Sinha N.R."/>
            <person name="Poethig S."/>
            <person name="Leichty A.R."/>
        </authorList>
    </citation>
    <scope>NUCLEOTIDE SEQUENCE</scope>
    <source>
        <strain evidence="1">Acra3RX</strain>
        <tissue evidence="1">Leaf</tissue>
    </source>
</reference>
<protein>
    <submittedName>
        <fullName evidence="1">Uncharacterized protein</fullName>
    </submittedName>
</protein>
<dbReference type="InterPro" id="IPR007245">
    <property type="entry name" value="PIG-T"/>
</dbReference>
<keyword evidence="2" id="KW-1185">Reference proteome</keyword>
<dbReference type="Pfam" id="PF04113">
    <property type="entry name" value="Gpi16"/>
    <property type="match status" value="1"/>
</dbReference>
<name>A0AAE1KBJ2_9FABA</name>
<dbReference type="EMBL" id="JAWXYG010000006">
    <property type="protein sequence ID" value="KAK4269195.1"/>
    <property type="molecule type" value="Genomic_DNA"/>
</dbReference>
<accession>A0AAE1KBJ2</accession>
<gene>
    <name evidence="1" type="ORF">QN277_022383</name>
</gene>
<organism evidence="1 2">
    <name type="scientific">Acacia crassicarpa</name>
    <name type="common">northern wattle</name>
    <dbReference type="NCBI Taxonomy" id="499986"/>
    <lineage>
        <taxon>Eukaryota</taxon>
        <taxon>Viridiplantae</taxon>
        <taxon>Streptophyta</taxon>
        <taxon>Embryophyta</taxon>
        <taxon>Tracheophyta</taxon>
        <taxon>Spermatophyta</taxon>
        <taxon>Magnoliopsida</taxon>
        <taxon>eudicotyledons</taxon>
        <taxon>Gunneridae</taxon>
        <taxon>Pentapetalae</taxon>
        <taxon>rosids</taxon>
        <taxon>fabids</taxon>
        <taxon>Fabales</taxon>
        <taxon>Fabaceae</taxon>
        <taxon>Caesalpinioideae</taxon>
        <taxon>mimosoid clade</taxon>
        <taxon>Acacieae</taxon>
        <taxon>Acacia</taxon>
    </lineage>
</organism>
<dbReference type="AlphaFoldDB" id="A0AAE1KBJ2"/>
<comment type="caution">
    <text evidence="1">The sequence shown here is derived from an EMBL/GenBank/DDBJ whole genome shotgun (WGS) entry which is preliminary data.</text>
</comment>
<dbReference type="PANTHER" id="PTHR12959">
    <property type="entry name" value="GPI TRANSAMIDASE COMPONENT PIG-T-RELATED"/>
    <property type="match status" value="1"/>
</dbReference>
<proteinExistence type="predicted"/>
<sequence length="71" mass="8163">MVKKYHVDAMELSFTQGQWNYESWGGFDPISSSNAKSPGVELWAVFDVPEHQFELILAMPELLLFYSHLSL</sequence>